<organism evidence="5 6">
    <name type="scientific">Gracilariopsis chorda</name>
    <dbReference type="NCBI Taxonomy" id="448386"/>
    <lineage>
        <taxon>Eukaryota</taxon>
        <taxon>Rhodophyta</taxon>
        <taxon>Florideophyceae</taxon>
        <taxon>Rhodymeniophycidae</taxon>
        <taxon>Gracilariales</taxon>
        <taxon>Gracilariaceae</taxon>
        <taxon>Gracilariopsis</taxon>
    </lineage>
</organism>
<feature type="compositionally biased region" description="Polar residues" evidence="2">
    <location>
        <begin position="243"/>
        <end position="253"/>
    </location>
</feature>
<dbReference type="GO" id="GO:0016567">
    <property type="term" value="P:protein ubiquitination"/>
    <property type="evidence" value="ECO:0007669"/>
    <property type="project" value="UniProtKB-UniPathway"/>
</dbReference>
<dbReference type="PANTHER" id="PTHR45676">
    <property type="entry name" value="RING-H2 FINGER PROTEIN ATL51-RELATED"/>
    <property type="match status" value="1"/>
</dbReference>
<dbReference type="Pfam" id="PF13639">
    <property type="entry name" value="zf-RING_2"/>
    <property type="match status" value="1"/>
</dbReference>
<dbReference type="InterPro" id="IPR013083">
    <property type="entry name" value="Znf_RING/FYVE/PHD"/>
</dbReference>
<evidence type="ECO:0000256" key="1">
    <source>
        <dbReference type="PROSITE-ProRule" id="PRU00175"/>
    </source>
</evidence>
<dbReference type="UniPathway" id="UPA00143"/>
<accession>A0A2V3J8B1</accession>
<dbReference type="SUPFAM" id="SSF57850">
    <property type="entry name" value="RING/U-box"/>
    <property type="match status" value="1"/>
</dbReference>
<evidence type="ECO:0000256" key="3">
    <source>
        <dbReference type="SAM" id="Phobius"/>
    </source>
</evidence>
<dbReference type="AlphaFoldDB" id="A0A2V3J8B1"/>
<keyword evidence="6" id="KW-1185">Reference proteome</keyword>
<gene>
    <name evidence="5" type="ORF">BWQ96_00944</name>
</gene>
<dbReference type="EMBL" id="NBIV01000006">
    <property type="protein sequence ID" value="PXF49370.1"/>
    <property type="molecule type" value="Genomic_DNA"/>
</dbReference>
<protein>
    <submittedName>
        <fullName evidence="5">E3 ubiquitin-protein ligase RNF13</fullName>
    </submittedName>
</protein>
<dbReference type="SMART" id="SM00184">
    <property type="entry name" value="RING"/>
    <property type="match status" value="1"/>
</dbReference>
<name>A0A2V3J8B1_9FLOR</name>
<keyword evidence="1" id="KW-0479">Metal-binding</keyword>
<dbReference type="Proteomes" id="UP000247409">
    <property type="component" value="Unassembled WGS sequence"/>
</dbReference>
<dbReference type="OrthoDB" id="5692at2759"/>
<comment type="caution">
    <text evidence="5">The sequence shown here is derived from an EMBL/GenBank/DDBJ whole genome shotgun (WGS) entry which is preliminary data.</text>
</comment>
<keyword evidence="3" id="KW-0812">Transmembrane</keyword>
<keyword evidence="3" id="KW-0472">Membrane</keyword>
<keyword evidence="1" id="KW-0862">Zinc</keyword>
<reference evidence="5 6" key="1">
    <citation type="journal article" date="2018" name="Mol. Biol. Evol.">
        <title>Analysis of the draft genome of the red seaweed Gracilariopsis chorda provides insights into genome size evolution in Rhodophyta.</title>
        <authorList>
            <person name="Lee J."/>
            <person name="Yang E.C."/>
            <person name="Graf L."/>
            <person name="Yang J.H."/>
            <person name="Qiu H."/>
            <person name="Zel Zion U."/>
            <person name="Chan C.X."/>
            <person name="Stephens T.G."/>
            <person name="Weber A.P.M."/>
            <person name="Boo G.H."/>
            <person name="Boo S.M."/>
            <person name="Kim K.M."/>
            <person name="Shin Y."/>
            <person name="Jung M."/>
            <person name="Lee S.J."/>
            <person name="Yim H.S."/>
            <person name="Lee J.H."/>
            <person name="Bhattacharya D."/>
            <person name="Yoon H.S."/>
        </authorList>
    </citation>
    <scope>NUCLEOTIDE SEQUENCE [LARGE SCALE GENOMIC DNA]</scope>
    <source>
        <strain evidence="5 6">SKKU-2015</strain>
        <tissue evidence="5">Whole body</tissue>
    </source>
</reference>
<feature type="region of interest" description="Disordered" evidence="2">
    <location>
        <begin position="233"/>
        <end position="253"/>
    </location>
</feature>
<keyword evidence="1" id="KW-0863">Zinc-finger</keyword>
<dbReference type="CDD" id="cd16454">
    <property type="entry name" value="RING-H2_PA-TM-RING"/>
    <property type="match status" value="1"/>
</dbReference>
<evidence type="ECO:0000256" key="2">
    <source>
        <dbReference type="SAM" id="MobiDB-lite"/>
    </source>
</evidence>
<keyword evidence="3" id="KW-1133">Transmembrane helix</keyword>
<dbReference type="InterPro" id="IPR001841">
    <property type="entry name" value="Znf_RING"/>
</dbReference>
<dbReference type="PROSITE" id="PS50089">
    <property type="entry name" value="ZF_RING_2"/>
    <property type="match status" value="1"/>
</dbReference>
<sequence>MVAGSNFQGSFGLLSGISTNLSPVSREKSLEKKPVWIIICIVLAVLLFVLLTFLVVRLILRMRRRSHPSHEEVEGDDPSRRADRERLVFAYFPTQAPAIVRMQRLAKKAGLLPTEINAVAPVTDYVKQSTSSSVDLTGNKGGYDVCAVCLEDMNEGSKTRRLPCGHWFDADCIDVWATKANRCPVCNTHIIGEEELEKRRLGVFETLEHNVRQRRRRTRGENGTFELGLVTESSVESEDNLSTERQQQARAVS</sequence>
<dbReference type="GO" id="GO:0008270">
    <property type="term" value="F:zinc ion binding"/>
    <property type="evidence" value="ECO:0007669"/>
    <property type="project" value="UniProtKB-KW"/>
</dbReference>
<dbReference type="PANTHER" id="PTHR45676:SF61">
    <property type="entry name" value="RING-TYPE DOMAIN-CONTAINING PROTEIN"/>
    <property type="match status" value="1"/>
</dbReference>
<evidence type="ECO:0000313" key="5">
    <source>
        <dbReference type="EMBL" id="PXF49370.1"/>
    </source>
</evidence>
<feature type="transmembrane region" description="Helical" evidence="3">
    <location>
        <begin position="35"/>
        <end position="60"/>
    </location>
</feature>
<evidence type="ECO:0000259" key="4">
    <source>
        <dbReference type="PROSITE" id="PS50089"/>
    </source>
</evidence>
<dbReference type="STRING" id="448386.A0A2V3J8B1"/>
<proteinExistence type="predicted"/>
<dbReference type="Gene3D" id="3.30.40.10">
    <property type="entry name" value="Zinc/RING finger domain, C3HC4 (zinc finger)"/>
    <property type="match status" value="1"/>
</dbReference>
<feature type="domain" description="RING-type" evidence="4">
    <location>
        <begin position="146"/>
        <end position="187"/>
    </location>
</feature>
<evidence type="ECO:0000313" key="6">
    <source>
        <dbReference type="Proteomes" id="UP000247409"/>
    </source>
</evidence>